<reference evidence="2" key="2">
    <citation type="journal article" date="2015" name="Data Brief">
        <title>Shoot transcriptome of the giant reed, Arundo donax.</title>
        <authorList>
            <person name="Barrero R.A."/>
            <person name="Guerrero F.D."/>
            <person name="Moolhuijzen P."/>
            <person name="Goolsby J.A."/>
            <person name="Tidwell J."/>
            <person name="Bellgard S.E."/>
            <person name="Bellgard M.I."/>
        </authorList>
    </citation>
    <scope>NUCLEOTIDE SEQUENCE</scope>
    <source>
        <tissue evidence="2">Shoot tissue taken approximately 20 cm above the soil surface</tissue>
    </source>
</reference>
<dbReference type="EMBL" id="GBRH01175221">
    <property type="protein sequence ID" value="JAE22675.1"/>
    <property type="molecule type" value="Transcribed_RNA"/>
</dbReference>
<accession>A0A0A9GC76</accession>
<feature type="transmembrane region" description="Helical" evidence="1">
    <location>
        <begin position="40"/>
        <end position="61"/>
    </location>
</feature>
<proteinExistence type="predicted"/>
<evidence type="ECO:0000313" key="2">
    <source>
        <dbReference type="EMBL" id="JAE22675.1"/>
    </source>
</evidence>
<organism evidence="2">
    <name type="scientific">Arundo donax</name>
    <name type="common">Giant reed</name>
    <name type="synonym">Donax arundinaceus</name>
    <dbReference type="NCBI Taxonomy" id="35708"/>
    <lineage>
        <taxon>Eukaryota</taxon>
        <taxon>Viridiplantae</taxon>
        <taxon>Streptophyta</taxon>
        <taxon>Embryophyta</taxon>
        <taxon>Tracheophyta</taxon>
        <taxon>Spermatophyta</taxon>
        <taxon>Magnoliopsida</taxon>
        <taxon>Liliopsida</taxon>
        <taxon>Poales</taxon>
        <taxon>Poaceae</taxon>
        <taxon>PACMAD clade</taxon>
        <taxon>Arundinoideae</taxon>
        <taxon>Arundineae</taxon>
        <taxon>Arundo</taxon>
    </lineage>
</organism>
<keyword evidence="1" id="KW-1133">Transmembrane helix</keyword>
<sequence length="66" mass="7720">MTLTAPRQILRIYCSMQKLQDLICLQDFRRFLKEKIASRLMRLLMCTVVSTAIIVASKFLIKIEDT</sequence>
<dbReference type="AlphaFoldDB" id="A0A0A9GC76"/>
<keyword evidence="1" id="KW-0812">Transmembrane</keyword>
<name>A0A0A9GC76_ARUDO</name>
<protein>
    <submittedName>
        <fullName evidence="2">Uncharacterized protein</fullName>
    </submittedName>
</protein>
<keyword evidence="1" id="KW-0472">Membrane</keyword>
<evidence type="ECO:0000256" key="1">
    <source>
        <dbReference type="SAM" id="Phobius"/>
    </source>
</evidence>
<reference evidence="2" key="1">
    <citation type="submission" date="2014-09" db="EMBL/GenBank/DDBJ databases">
        <authorList>
            <person name="Magalhaes I.L.F."/>
            <person name="Oliveira U."/>
            <person name="Santos F.R."/>
            <person name="Vidigal T.H.D.A."/>
            <person name="Brescovit A.D."/>
            <person name="Santos A.J."/>
        </authorList>
    </citation>
    <scope>NUCLEOTIDE SEQUENCE</scope>
    <source>
        <tissue evidence="2">Shoot tissue taken approximately 20 cm above the soil surface</tissue>
    </source>
</reference>